<sequence length="146" mass="16741">MRRFILTSLFSTVLINSFMFSAFAADKNEISFTHEPDSIVFKEGKYKGQEIDVITSKGKLYVQAQAMVPFENEFNFDENGTTGKVTIDNVDIWLGAHPEIWKNGKALSKLGYDEALLREGYIPIRFVYEEAGYSVEYADRKVKIYK</sequence>
<comment type="caution">
    <text evidence="2">The sequence shown here is derived from an EMBL/GenBank/DDBJ whole genome shotgun (WGS) entry which is preliminary data.</text>
</comment>
<accession>A0ABT4H3N3</accession>
<proteinExistence type="predicted"/>
<organism evidence="2 3">
    <name type="scientific">Paenibacillus alvei</name>
    <name type="common">Bacillus alvei</name>
    <dbReference type="NCBI Taxonomy" id="44250"/>
    <lineage>
        <taxon>Bacteria</taxon>
        <taxon>Bacillati</taxon>
        <taxon>Bacillota</taxon>
        <taxon>Bacilli</taxon>
        <taxon>Bacillales</taxon>
        <taxon>Paenibacillaceae</taxon>
        <taxon>Paenibacillus</taxon>
    </lineage>
</organism>
<evidence type="ECO:0000256" key="1">
    <source>
        <dbReference type="SAM" id="SignalP"/>
    </source>
</evidence>
<keyword evidence="1" id="KW-0732">Signal</keyword>
<reference evidence="2 3" key="1">
    <citation type="submission" date="2022-05" db="EMBL/GenBank/DDBJ databases">
        <title>Genome Sequencing of Bee-Associated Microbes.</title>
        <authorList>
            <person name="Dunlap C."/>
        </authorList>
    </citation>
    <scope>NUCLEOTIDE SEQUENCE [LARGE SCALE GENOMIC DNA]</scope>
    <source>
        <strain evidence="2 3">NRRL B-04010</strain>
    </source>
</reference>
<feature type="signal peptide" evidence="1">
    <location>
        <begin position="1"/>
        <end position="24"/>
    </location>
</feature>
<protein>
    <recommendedName>
        <fullName evidence="4">Copper amine oxidase-like N-terminal domain-containing protein</fullName>
    </recommendedName>
</protein>
<dbReference type="Proteomes" id="UP001527181">
    <property type="component" value="Unassembled WGS sequence"/>
</dbReference>
<keyword evidence="3" id="KW-1185">Reference proteome</keyword>
<evidence type="ECO:0000313" key="3">
    <source>
        <dbReference type="Proteomes" id="UP001527181"/>
    </source>
</evidence>
<dbReference type="RefSeq" id="WP_268600134.1">
    <property type="nucleotide sequence ID" value="NZ_JAMDNP010000050.1"/>
</dbReference>
<dbReference type="EMBL" id="JAMDNP010000050">
    <property type="protein sequence ID" value="MCY9763254.1"/>
    <property type="molecule type" value="Genomic_DNA"/>
</dbReference>
<evidence type="ECO:0008006" key="4">
    <source>
        <dbReference type="Google" id="ProtNLM"/>
    </source>
</evidence>
<gene>
    <name evidence="2" type="ORF">M5X12_22225</name>
</gene>
<name>A0ABT4H3N3_PAEAL</name>
<evidence type="ECO:0000313" key="2">
    <source>
        <dbReference type="EMBL" id="MCY9763254.1"/>
    </source>
</evidence>
<feature type="chain" id="PRO_5046547449" description="Copper amine oxidase-like N-terminal domain-containing protein" evidence="1">
    <location>
        <begin position="25"/>
        <end position="146"/>
    </location>
</feature>